<feature type="transmembrane region" description="Helical" evidence="6">
    <location>
        <begin position="31"/>
        <end position="57"/>
    </location>
</feature>
<dbReference type="PANTHER" id="PTHR35007">
    <property type="entry name" value="INTEGRAL MEMBRANE PROTEIN-RELATED"/>
    <property type="match status" value="1"/>
</dbReference>
<accession>A0A173QVD7</accession>
<feature type="domain" description="Type II secretion system protein GspF" evidence="7">
    <location>
        <begin position="83"/>
        <end position="208"/>
    </location>
</feature>
<reference evidence="12 13" key="1">
    <citation type="submission" date="2015-09" db="EMBL/GenBank/DDBJ databases">
        <authorList>
            <consortium name="Pathogen Informatics"/>
        </authorList>
    </citation>
    <scope>NUCLEOTIDE SEQUENCE [LARGE SCALE GENOMIC DNA]</scope>
    <source>
        <strain evidence="9 13">2789STDY5608868</strain>
        <strain evidence="10 12">2789STDY5834959</strain>
    </source>
</reference>
<dbReference type="Proteomes" id="UP000095598">
    <property type="component" value="Unassembled WGS sequence"/>
</dbReference>
<organism evidence="9 13">
    <name type="scientific">Anaerostipes hadrus</name>
    <dbReference type="NCBI Taxonomy" id="649756"/>
    <lineage>
        <taxon>Bacteria</taxon>
        <taxon>Bacillati</taxon>
        <taxon>Bacillota</taxon>
        <taxon>Clostridia</taxon>
        <taxon>Lachnospirales</taxon>
        <taxon>Lachnospiraceae</taxon>
        <taxon>Anaerostipes</taxon>
    </lineage>
</organism>
<dbReference type="RefSeq" id="WP_022091662.1">
    <property type="nucleotide sequence ID" value="NZ_BAABXM010000001.1"/>
</dbReference>
<keyword evidence="4 6" id="KW-1133">Transmembrane helix</keyword>
<dbReference type="InterPro" id="IPR018076">
    <property type="entry name" value="T2SS_GspF_dom"/>
</dbReference>
<dbReference type="Proteomes" id="UP000095553">
    <property type="component" value="Unassembled WGS sequence"/>
</dbReference>
<evidence type="ECO:0000256" key="4">
    <source>
        <dbReference type="ARBA" id="ARBA00022989"/>
    </source>
</evidence>
<keyword evidence="3 6" id="KW-0812">Transmembrane</keyword>
<evidence type="ECO:0000256" key="1">
    <source>
        <dbReference type="ARBA" id="ARBA00004651"/>
    </source>
</evidence>
<dbReference type="GO" id="GO:0005886">
    <property type="term" value="C:plasma membrane"/>
    <property type="evidence" value="ECO:0007669"/>
    <property type="project" value="UniProtKB-SubCell"/>
</dbReference>
<keyword evidence="15" id="KW-1185">Reference proteome</keyword>
<dbReference type="Proteomes" id="UP000188159">
    <property type="component" value="Chromosome"/>
</dbReference>
<dbReference type="PANTHER" id="PTHR35007:SF1">
    <property type="entry name" value="PILUS ASSEMBLY PROTEIN"/>
    <property type="match status" value="1"/>
</dbReference>
<feature type="transmembrane region" description="Helical" evidence="6">
    <location>
        <begin position="197"/>
        <end position="217"/>
    </location>
</feature>
<dbReference type="EMBL" id="CYXT01000001">
    <property type="protein sequence ID" value="CUM69563.1"/>
    <property type="molecule type" value="Genomic_DNA"/>
</dbReference>
<evidence type="ECO:0000256" key="2">
    <source>
        <dbReference type="ARBA" id="ARBA00022475"/>
    </source>
</evidence>
<dbReference type="EMBL" id="JAAITB010000006">
    <property type="protein sequence ID" value="NSJ78780.1"/>
    <property type="molecule type" value="Genomic_DNA"/>
</dbReference>
<dbReference type="Proteomes" id="UP001644750">
    <property type="component" value="Unassembled WGS sequence"/>
</dbReference>
<evidence type="ECO:0000313" key="11">
    <source>
        <dbReference type="EMBL" id="NSJ78780.1"/>
    </source>
</evidence>
<sequence length="252" mass="29580">MKHIRNLWNLLKQEISLWKYEKQELVKGICYIVMIAWLFFDRIAFAILLIPYLFVFMKQQRIHKVHREKEKLRKEFREMMISIGNSLSAGYSIENALKTAKNDLEMYEEHSLLAKELQLLINKLKMNEPVDNLLFDMAEHVGLEEFYQFAQVISIAKKSGGNLIEITENTIEHLSQAIQTKEEIHTMIAAKQMEKKIMSVMPYFILLYVRIANPGYFDILYESFAGVLVAVISLLCLWIADIWAERVTEIEI</sequence>
<reference evidence="8 14" key="2">
    <citation type="journal article" date="2016" name="Sci. Rep.">
        <title>Accelerated dysbiosis of gut microbiota during aggravation of DSS-induced colitis by a butyrate-producing bacterium.</title>
        <authorList>
            <person name="Zhang Q."/>
            <person name="Wu Y."/>
            <person name="Wang J."/>
            <person name="Wu G."/>
            <person name="Long W."/>
            <person name="Xue Z."/>
            <person name="Wang L."/>
            <person name="Zhang X."/>
            <person name="Pang X."/>
            <person name="Zhao Y."/>
            <person name="Zhao L."/>
            <person name="Zhang C."/>
        </authorList>
    </citation>
    <scope>NUCLEOTIDE SEQUENCE [LARGE SCALE GENOMIC DNA]</scope>
    <source>
        <strain evidence="8 14">BPB5</strain>
    </source>
</reference>
<evidence type="ECO:0000256" key="3">
    <source>
        <dbReference type="ARBA" id="ARBA00022692"/>
    </source>
</evidence>
<evidence type="ECO:0000313" key="9">
    <source>
        <dbReference type="EMBL" id="CUM69563.1"/>
    </source>
</evidence>
<comment type="subcellular location">
    <subcellularLocation>
        <location evidence="1">Cell membrane</location>
        <topology evidence="1">Multi-pass membrane protein</topology>
    </subcellularLocation>
</comment>
<proteinExistence type="predicted"/>
<dbReference type="Pfam" id="PF00482">
    <property type="entry name" value="T2SSF"/>
    <property type="match status" value="1"/>
</dbReference>
<evidence type="ECO:0000313" key="10">
    <source>
        <dbReference type="EMBL" id="CUM72853.1"/>
    </source>
</evidence>
<evidence type="ECO:0000313" key="14">
    <source>
        <dbReference type="Proteomes" id="UP000188159"/>
    </source>
</evidence>
<evidence type="ECO:0000313" key="12">
    <source>
        <dbReference type="Proteomes" id="UP000095553"/>
    </source>
</evidence>
<keyword evidence="5 6" id="KW-0472">Membrane</keyword>
<dbReference type="AlphaFoldDB" id="A0A173QVD7"/>
<evidence type="ECO:0000313" key="15">
    <source>
        <dbReference type="Proteomes" id="UP001644750"/>
    </source>
</evidence>
<dbReference type="EMBL" id="CYXY01000001">
    <property type="protein sequence ID" value="CUM72853.1"/>
    <property type="molecule type" value="Genomic_DNA"/>
</dbReference>
<feature type="transmembrane region" description="Helical" evidence="6">
    <location>
        <begin position="223"/>
        <end position="244"/>
    </location>
</feature>
<evidence type="ECO:0000256" key="6">
    <source>
        <dbReference type="SAM" id="Phobius"/>
    </source>
</evidence>
<reference evidence="11 15" key="3">
    <citation type="journal article" date="2020" name="Cell Host Microbe">
        <title>Functional and Genomic Variation between Human-Derived Isolates of Lachnospiraceae Reveals Inter- and Intra-Species Diversity.</title>
        <authorList>
            <person name="Sorbara M.T."/>
            <person name="Littmann E.R."/>
            <person name="Fontana E."/>
            <person name="Moody T.U."/>
            <person name="Kohout C.E."/>
            <person name="Gjonbalaj M."/>
            <person name="Eaton V."/>
            <person name="Seok R."/>
            <person name="Leiner I.M."/>
            <person name="Pamer E.G."/>
        </authorList>
    </citation>
    <scope>NUCLEOTIDE SEQUENCE [LARGE SCALE GENOMIC DNA]</scope>
    <source>
        <strain evidence="11 15">MSK.14.57</strain>
    </source>
</reference>
<evidence type="ECO:0000259" key="7">
    <source>
        <dbReference type="Pfam" id="PF00482"/>
    </source>
</evidence>
<name>A0A173QVD7_ANAHA</name>
<gene>
    <name evidence="8" type="ORF">DO83_06835</name>
    <name evidence="9" type="ORF">ERS852425_00063</name>
    <name evidence="10" type="ORF">ERS852571_00235</name>
    <name evidence="11" type="ORF">G5A72_04060</name>
</gene>
<evidence type="ECO:0000313" key="8">
    <source>
        <dbReference type="EMBL" id="AQP39344.1"/>
    </source>
</evidence>
<protein>
    <submittedName>
        <fullName evidence="9">Flp pilus assembly protein TadB</fullName>
    </submittedName>
</protein>
<keyword evidence="2" id="KW-1003">Cell membrane</keyword>
<evidence type="ECO:0000313" key="13">
    <source>
        <dbReference type="Proteomes" id="UP000095598"/>
    </source>
</evidence>
<dbReference type="EMBL" id="CP012098">
    <property type="protein sequence ID" value="AQP39344.1"/>
    <property type="molecule type" value="Genomic_DNA"/>
</dbReference>
<reference evidence="11" key="4">
    <citation type="submission" date="2020-02" db="EMBL/GenBank/DDBJ databases">
        <authorList>
            <person name="Littmann E."/>
            <person name="Sorbara M."/>
        </authorList>
    </citation>
    <scope>NUCLEOTIDE SEQUENCE</scope>
    <source>
        <strain evidence="11">MSK.14.57</strain>
    </source>
</reference>
<evidence type="ECO:0000256" key="5">
    <source>
        <dbReference type="ARBA" id="ARBA00023136"/>
    </source>
</evidence>